<dbReference type="InterPro" id="IPR006963">
    <property type="entry name" value="Mopterin_OxRdtase_4Fe-4S_dom"/>
</dbReference>
<dbReference type="GO" id="GO:0016491">
    <property type="term" value="F:oxidoreductase activity"/>
    <property type="evidence" value="ECO:0007669"/>
    <property type="project" value="UniProtKB-KW"/>
</dbReference>
<reference evidence="12 13" key="1">
    <citation type="journal article" date="2014" name="Int. J. Syst. Evol. Microbiol.">
        <title>Solimonas terrae sp. nov., isolated from soil.</title>
        <authorList>
            <person name="Kim S.J."/>
            <person name="Moon J.Y."/>
            <person name="Weon H.Y."/>
            <person name="Ahn J.H."/>
            <person name="Chen W.M."/>
            <person name="Kwon S.W."/>
        </authorList>
    </citation>
    <scope>NUCLEOTIDE SEQUENCE [LARGE SCALE GENOMIC DNA]</scope>
    <source>
        <strain evidence="12 13">KIS83-12</strain>
    </source>
</reference>
<evidence type="ECO:0000313" key="12">
    <source>
        <dbReference type="EMBL" id="NGY03402.1"/>
    </source>
</evidence>
<sequence>MSAASLQSVAAAGGLATTCPYCGVGCGVRVDTRKLTVSGDVQHPANGGRLCVKGSALGETLGLDGRLLRPQRRVAESGPERWQALAWDDALSEIATRFARTIARHGPESVAFYVSGQLLTEDYYVANKLMKGYLGSANIDTNSRLCMSSAVAGHKRAFGEDLVPGCYEDFELADLVVLVGSNTAWCHPVLYQRIVAEKERRPELRVVVVDPRRTPTCDIADLHLPLAPGSDVPLFNGLLAWLATHGAADRDFIAAHTRDADAALAAAAETAGDLDALAVSCGLQRDRLETFFNLFAATDKVVTLFSQGVNQSGQGTDKVNAIINCHLYTGRIGKPGMGPFSMTGQPNAMGGREVGGLSNTLAAHLELGDPRQRALVQRFWNSPTVAETPGPKAVDLFEAVHDGRIKALWIMATNPVVSLPDADRVREALRRCDFVVVSDVVASTDTAQLAHLLLPALSWGEKDGTVTNSERVISRQRAFRAAPGEARPDWWALAEVGRRLGHEQAFDYAGPQQIFDEHARLSAFENGGERVFNLAGLAGMSDSEYDALAPIRWPVPAPGIGSERLFGDGRFPTEDGRAMFVPVTPVAPAHPLSEQFPFILNTGRIRDQWHTMTRTGVAPTLGAHLPEPYVDLHAADVLACGLREGGLARVTSRWGTLVARVRCSGEMRRGQVFVPIHWNDQFASDARVGALVNPVVDPVSGEPEFKHTPVRVDEFRAEWQGVLYARGEVDLQPFAWWAKVQAPDVQRYEFSGRGKLDDRSAWARSVLRLGVSAGDWIEYRDDASGIYHAAHFRDGRLQACLYVAPPDLLPARGWLAELFGRARLTERDRVGLLAGAPLGPVQDSGPLVCSCFRVGRNTIVQAIRERDLKSPKDVTACLRAGGNCGSCLPEIRGLLAECALVEAAP</sequence>
<protein>
    <submittedName>
        <fullName evidence="12">Molybdopterin-dependent oxidoreductase</fullName>
    </submittedName>
</protein>
<dbReference type="Gene3D" id="2.40.40.20">
    <property type="match status" value="1"/>
</dbReference>
<dbReference type="Gene3D" id="3.40.228.10">
    <property type="entry name" value="Dimethylsulfoxide Reductase, domain 2"/>
    <property type="match status" value="1"/>
</dbReference>
<keyword evidence="9" id="KW-0411">Iron-sulfur</keyword>
<dbReference type="InterPro" id="IPR041854">
    <property type="entry name" value="BFD-like_2Fe2S-bd_dom_sf"/>
</dbReference>
<evidence type="ECO:0000256" key="10">
    <source>
        <dbReference type="ARBA" id="ARBA00023063"/>
    </source>
</evidence>
<keyword evidence="4" id="KW-0004">4Fe-4S</keyword>
<comment type="cofactor">
    <cofactor evidence="1">
        <name>Mo-bis(molybdopterin guanine dinucleotide)</name>
        <dbReference type="ChEBI" id="CHEBI:60539"/>
    </cofactor>
</comment>
<dbReference type="GO" id="GO:0046872">
    <property type="term" value="F:metal ion binding"/>
    <property type="evidence" value="ECO:0007669"/>
    <property type="project" value="UniProtKB-KW"/>
</dbReference>
<dbReference type="PANTHER" id="PTHR43105:SF9">
    <property type="entry name" value="NADPH-FE(3+) OXIDOREDUCTASE SUBUNIT ALPHA"/>
    <property type="match status" value="1"/>
</dbReference>
<accession>A0A6M2BKQ9</accession>
<dbReference type="PROSITE" id="PS51669">
    <property type="entry name" value="4FE4S_MOW_BIS_MGD"/>
    <property type="match status" value="1"/>
</dbReference>
<evidence type="ECO:0000259" key="11">
    <source>
        <dbReference type="PROSITE" id="PS51669"/>
    </source>
</evidence>
<dbReference type="CDD" id="cd02754">
    <property type="entry name" value="MopB_Nitrate-R-NapA-like"/>
    <property type="match status" value="1"/>
</dbReference>
<name>A0A6M2BKQ9_9GAMM</name>
<keyword evidence="7" id="KW-0560">Oxidoreductase</keyword>
<keyword evidence="5" id="KW-0500">Molybdenum</keyword>
<keyword evidence="6" id="KW-0479">Metal-binding</keyword>
<dbReference type="Gene3D" id="2.20.25.90">
    <property type="entry name" value="ADC-like domains"/>
    <property type="match status" value="1"/>
</dbReference>
<evidence type="ECO:0000256" key="2">
    <source>
        <dbReference type="ARBA" id="ARBA00001966"/>
    </source>
</evidence>
<evidence type="ECO:0000256" key="9">
    <source>
        <dbReference type="ARBA" id="ARBA00023014"/>
    </source>
</evidence>
<dbReference type="GO" id="GO:0016020">
    <property type="term" value="C:membrane"/>
    <property type="evidence" value="ECO:0007669"/>
    <property type="project" value="TreeGrafter"/>
</dbReference>
<keyword evidence="13" id="KW-1185">Reference proteome</keyword>
<evidence type="ECO:0000256" key="5">
    <source>
        <dbReference type="ARBA" id="ARBA00022505"/>
    </source>
</evidence>
<dbReference type="EMBL" id="JAAMOW010000001">
    <property type="protein sequence ID" value="NGY03402.1"/>
    <property type="molecule type" value="Genomic_DNA"/>
</dbReference>
<dbReference type="GO" id="GO:0042128">
    <property type="term" value="P:nitrate assimilation"/>
    <property type="evidence" value="ECO:0007669"/>
    <property type="project" value="UniProtKB-KW"/>
</dbReference>
<dbReference type="SMART" id="SM00926">
    <property type="entry name" value="Molybdop_Fe4S4"/>
    <property type="match status" value="1"/>
</dbReference>
<gene>
    <name evidence="12" type="ORF">G7Y85_01350</name>
</gene>
<dbReference type="InterPro" id="IPR027467">
    <property type="entry name" value="MopterinOxRdtase_cofactor_BS"/>
</dbReference>
<comment type="cofactor">
    <cofactor evidence="2">
        <name>[4Fe-4S] cluster</name>
        <dbReference type="ChEBI" id="CHEBI:49883"/>
    </cofactor>
</comment>
<dbReference type="SUPFAM" id="SSF50692">
    <property type="entry name" value="ADC-like"/>
    <property type="match status" value="1"/>
</dbReference>
<dbReference type="CDD" id="cd02791">
    <property type="entry name" value="MopB_CT_Nitrate-R-NapA-like"/>
    <property type="match status" value="1"/>
</dbReference>
<dbReference type="Proteomes" id="UP000472676">
    <property type="component" value="Unassembled WGS sequence"/>
</dbReference>
<dbReference type="Gene3D" id="1.10.10.1100">
    <property type="entry name" value="BFD-like [2Fe-2S]-binding domain"/>
    <property type="match status" value="1"/>
</dbReference>
<comment type="similarity">
    <text evidence="3">Belongs to the prokaryotic molybdopterin-containing oxidoreductase family. NasA/NapA/NarB subfamily.</text>
</comment>
<dbReference type="AlphaFoldDB" id="A0A6M2BKQ9"/>
<dbReference type="PROSITE" id="PS00551">
    <property type="entry name" value="MOLYBDOPTERIN_PROK_1"/>
    <property type="match status" value="1"/>
</dbReference>
<dbReference type="InterPro" id="IPR009010">
    <property type="entry name" value="Asp_de-COase-like_dom_sf"/>
</dbReference>
<dbReference type="PANTHER" id="PTHR43105">
    <property type="entry name" value="RESPIRATORY NITRATE REDUCTASE"/>
    <property type="match status" value="1"/>
</dbReference>
<evidence type="ECO:0000256" key="7">
    <source>
        <dbReference type="ARBA" id="ARBA00023002"/>
    </source>
</evidence>
<evidence type="ECO:0000256" key="8">
    <source>
        <dbReference type="ARBA" id="ARBA00023004"/>
    </source>
</evidence>
<dbReference type="Pfam" id="PF04879">
    <property type="entry name" value="Molybdop_Fe4S4"/>
    <property type="match status" value="1"/>
</dbReference>
<keyword evidence="8" id="KW-0408">Iron</keyword>
<dbReference type="Pfam" id="PF00384">
    <property type="entry name" value="Molybdopterin"/>
    <property type="match status" value="1"/>
</dbReference>
<organism evidence="12 13">
    <name type="scientific">Solimonas terrae</name>
    <dbReference type="NCBI Taxonomy" id="1396819"/>
    <lineage>
        <taxon>Bacteria</taxon>
        <taxon>Pseudomonadati</taxon>
        <taxon>Pseudomonadota</taxon>
        <taxon>Gammaproteobacteria</taxon>
        <taxon>Nevskiales</taxon>
        <taxon>Nevskiaceae</taxon>
        <taxon>Solimonas</taxon>
    </lineage>
</organism>
<proteinExistence type="inferred from homology"/>
<dbReference type="Pfam" id="PF01568">
    <property type="entry name" value="Molydop_binding"/>
    <property type="match status" value="1"/>
</dbReference>
<evidence type="ECO:0000256" key="3">
    <source>
        <dbReference type="ARBA" id="ARBA00008747"/>
    </source>
</evidence>
<dbReference type="InterPro" id="IPR007419">
    <property type="entry name" value="BFD-like_2Fe2S-bd_dom"/>
</dbReference>
<dbReference type="GO" id="GO:0043546">
    <property type="term" value="F:molybdopterin cofactor binding"/>
    <property type="evidence" value="ECO:0007669"/>
    <property type="project" value="InterPro"/>
</dbReference>
<dbReference type="SUPFAM" id="SSF53706">
    <property type="entry name" value="Formate dehydrogenase/DMSO reductase, domains 1-3"/>
    <property type="match status" value="1"/>
</dbReference>
<evidence type="ECO:0000256" key="6">
    <source>
        <dbReference type="ARBA" id="ARBA00022723"/>
    </source>
</evidence>
<dbReference type="InterPro" id="IPR050123">
    <property type="entry name" value="Prok_molybdopt-oxidoreductase"/>
</dbReference>
<dbReference type="GO" id="GO:1990204">
    <property type="term" value="C:oxidoreductase complex"/>
    <property type="evidence" value="ECO:0007669"/>
    <property type="project" value="UniProtKB-ARBA"/>
</dbReference>
<dbReference type="Pfam" id="PF04324">
    <property type="entry name" value="Fer2_BFD"/>
    <property type="match status" value="1"/>
</dbReference>
<dbReference type="RefSeq" id="WP_166250815.1">
    <property type="nucleotide sequence ID" value="NZ_JAAMOW010000001.1"/>
</dbReference>
<dbReference type="GO" id="GO:0045333">
    <property type="term" value="P:cellular respiration"/>
    <property type="evidence" value="ECO:0007669"/>
    <property type="project" value="UniProtKB-ARBA"/>
</dbReference>
<dbReference type="Gene3D" id="3.40.50.740">
    <property type="match status" value="1"/>
</dbReference>
<evidence type="ECO:0000256" key="1">
    <source>
        <dbReference type="ARBA" id="ARBA00001942"/>
    </source>
</evidence>
<dbReference type="InterPro" id="IPR041957">
    <property type="entry name" value="CT_Nitrate-R-NapA-like"/>
</dbReference>
<evidence type="ECO:0000256" key="4">
    <source>
        <dbReference type="ARBA" id="ARBA00022485"/>
    </source>
</evidence>
<dbReference type="InterPro" id="IPR006657">
    <property type="entry name" value="MoPterin_dinucl-bd_dom"/>
</dbReference>
<evidence type="ECO:0000313" key="13">
    <source>
        <dbReference type="Proteomes" id="UP000472676"/>
    </source>
</evidence>
<feature type="domain" description="4Fe-4S Mo/W bis-MGD-type" evidence="11">
    <location>
        <begin position="12"/>
        <end position="65"/>
    </location>
</feature>
<dbReference type="InterPro" id="IPR006656">
    <property type="entry name" value="Mopterin_OxRdtase"/>
</dbReference>
<comment type="caution">
    <text evidence="12">The sequence shown here is derived from an EMBL/GenBank/DDBJ whole genome shotgun (WGS) entry which is preliminary data.</text>
</comment>
<keyword evidence="10" id="KW-0534">Nitrate assimilation</keyword>
<dbReference type="GO" id="GO:0051539">
    <property type="term" value="F:4 iron, 4 sulfur cluster binding"/>
    <property type="evidence" value="ECO:0007669"/>
    <property type="project" value="UniProtKB-KW"/>
</dbReference>